<dbReference type="OrthoDB" id="5410741at2759"/>
<dbReference type="InterPro" id="IPR036397">
    <property type="entry name" value="RNaseH_sf"/>
</dbReference>
<evidence type="ECO:0000313" key="1">
    <source>
        <dbReference type="EMBL" id="CAF1162923.1"/>
    </source>
</evidence>
<sequence length="233" mass="26792">MTLTTVEGTEGFYNSKNDVVYAKASSEIPADLRNASISKYPAGIMCWGGICTKRLIPQDGPINFTQWLQDQRSNNSPKRLYMTGELYARFLDEEGVPAIAEAVEDLKRFEPNDEDAKFSDVWPIESVWGIPKEKTQAQTFDNLDSLADFINLEWCKITPEQCEAMIDKIPKRLVRGILLNKIYQCGLMINYNCGYCRNIVYDFDESELWLKQKLNKCNLIDTETERQCDPFHC</sequence>
<name>A0A814TLD3_9BILA</name>
<dbReference type="EMBL" id="CAJOBC010007270">
    <property type="protein sequence ID" value="CAF3926530.1"/>
    <property type="molecule type" value="Genomic_DNA"/>
</dbReference>
<gene>
    <name evidence="1" type="ORF">GPM918_LOCUS21773</name>
    <name evidence="2" type="ORF">SRO942_LOCUS21773</name>
</gene>
<organism evidence="1 3">
    <name type="scientific">Didymodactylos carnosus</name>
    <dbReference type="NCBI Taxonomy" id="1234261"/>
    <lineage>
        <taxon>Eukaryota</taxon>
        <taxon>Metazoa</taxon>
        <taxon>Spiralia</taxon>
        <taxon>Gnathifera</taxon>
        <taxon>Rotifera</taxon>
        <taxon>Eurotatoria</taxon>
        <taxon>Bdelloidea</taxon>
        <taxon>Philodinida</taxon>
        <taxon>Philodinidae</taxon>
        <taxon>Didymodactylos</taxon>
    </lineage>
</organism>
<dbReference type="Gene3D" id="3.30.420.10">
    <property type="entry name" value="Ribonuclease H-like superfamily/Ribonuclease H"/>
    <property type="match status" value="1"/>
</dbReference>
<comment type="caution">
    <text evidence="1">The sequence shown here is derived from an EMBL/GenBank/DDBJ whole genome shotgun (WGS) entry which is preliminary data.</text>
</comment>
<evidence type="ECO:0000313" key="3">
    <source>
        <dbReference type="Proteomes" id="UP000663829"/>
    </source>
</evidence>
<dbReference type="AlphaFoldDB" id="A0A814TLD3"/>
<dbReference type="Proteomes" id="UP000681722">
    <property type="component" value="Unassembled WGS sequence"/>
</dbReference>
<accession>A0A814TLD3</accession>
<protein>
    <submittedName>
        <fullName evidence="1">Uncharacterized protein</fullName>
    </submittedName>
</protein>
<reference evidence="1" key="1">
    <citation type="submission" date="2021-02" db="EMBL/GenBank/DDBJ databases">
        <authorList>
            <person name="Nowell W R."/>
        </authorList>
    </citation>
    <scope>NUCLEOTIDE SEQUENCE</scope>
</reference>
<keyword evidence="3" id="KW-1185">Reference proteome</keyword>
<evidence type="ECO:0000313" key="2">
    <source>
        <dbReference type="EMBL" id="CAF3926530.1"/>
    </source>
</evidence>
<proteinExistence type="predicted"/>
<dbReference type="GO" id="GO:0003676">
    <property type="term" value="F:nucleic acid binding"/>
    <property type="evidence" value="ECO:0007669"/>
    <property type="project" value="InterPro"/>
</dbReference>
<dbReference type="EMBL" id="CAJNOQ010007269">
    <property type="protein sequence ID" value="CAF1162923.1"/>
    <property type="molecule type" value="Genomic_DNA"/>
</dbReference>
<dbReference type="Proteomes" id="UP000663829">
    <property type="component" value="Unassembled WGS sequence"/>
</dbReference>